<dbReference type="Proteomes" id="UP000188320">
    <property type="component" value="Unassembled WGS sequence"/>
</dbReference>
<organism evidence="1 2">
    <name type="scientific">Zancudomyces culisetae</name>
    <name type="common">Gut fungus</name>
    <name type="synonym">Smittium culisetae</name>
    <dbReference type="NCBI Taxonomy" id="1213189"/>
    <lineage>
        <taxon>Eukaryota</taxon>
        <taxon>Fungi</taxon>
        <taxon>Fungi incertae sedis</taxon>
        <taxon>Zoopagomycota</taxon>
        <taxon>Kickxellomycotina</taxon>
        <taxon>Harpellomycetes</taxon>
        <taxon>Harpellales</taxon>
        <taxon>Legeriomycetaceae</taxon>
        <taxon>Zancudomyces</taxon>
    </lineage>
</organism>
<reference evidence="2" key="1">
    <citation type="submission" date="2017-01" db="EMBL/GenBank/DDBJ databases">
        <authorList>
            <person name="Wang Y."/>
            <person name="White M."/>
            <person name="Kvist S."/>
            <person name="Moncalvo J.-M."/>
        </authorList>
    </citation>
    <scope>NUCLEOTIDE SEQUENCE [LARGE SCALE GENOMIC DNA]</scope>
    <source>
        <strain evidence="2">COL-18-3</strain>
    </source>
</reference>
<accession>A0A1R1PUD1</accession>
<name>A0A1R1PUD1_ZANCU</name>
<sequence length="175" mass="19070">MQKHFYNYLSTKYYTLYLLSTITKKNHEECAFLPRGHRELVGAGFGFSVTPNRDNGLLRLDRDLTSASGDNNISFLVGLTKDCRVVSENSAEGLSKVELGVAVELVPGEDPTSVASPCDEGVFCNECSGSDGSFSGNGDGDCSCSFSEEKISLDESATIHSNHKDDPEIWCVYAY</sequence>
<keyword evidence="2" id="KW-1185">Reference proteome</keyword>
<proteinExistence type="predicted"/>
<comment type="caution">
    <text evidence="1">The sequence shown here is derived from an EMBL/GenBank/DDBJ whole genome shotgun (WGS) entry which is preliminary data.</text>
</comment>
<evidence type="ECO:0000313" key="1">
    <source>
        <dbReference type="EMBL" id="OMH84547.1"/>
    </source>
</evidence>
<gene>
    <name evidence="1" type="ORF">AX774_g1918</name>
</gene>
<dbReference type="EMBL" id="LSSK01000180">
    <property type="protein sequence ID" value="OMH84547.1"/>
    <property type="molecule type" value="Genomic_DNA"/>
</dbReference>
<dbReference type="AlphaFoldDB" id="A0A1R1PUD1"/>
<evidence type="ECO:0000313" key="2">
    <source>
        <dbReference type="Proteomes" id="UP000188320"/>
    </source>
</evidence>
<protein>
    <submittedName>
        <fullName evidence="1">Uncharacterized protein</fullName>
    </submittedName>
</protein>